<evidence type="ECO:0000313" key="7">
    <source>
        <dbReference type="EMBL" id="MFC5629137.1"/>
    </source>
</evidence>
<dbReference type="NCBIfam" id="TIGR02431">
    <property type="entry name" value="pcaR_pcaU"/>
    <property type="match status" value="1"/>
</dbReference>
<dbReference type="PANTHER" id="PTHR30136">
    <property type="entry name" value="HELIX-TURN-HELIX TRANSCRIPTIONAL REGULATOR, ICLR FAMILY"/>
    <property type="match status" value="1"/>
</dbReference>
<dbReference type="InterPro" id="IPR014757">
    <property type="entry name" value="Tscrpt_reg_IclR_C"/>
</dbReference>
<evidence type="ECO:0000259" key="5">
    <source>
        <dbReference type="PROSITE" id="PS51077"/>
    </source>
</evidence>
<dbReference type="InterPro" id="IPR036390">
    <property type="entry name" value="WH_DNA-bd_sf"/>
</dbReference>
<evidence type="ECO:0000256" key="4">
    <source>
        <dbReference type="SAM" id="Coils"/>
    </source>
</evidence>
<dbReference type="PROSITE" id="PS51077">
    <property type="entry name" value="HTH_ICLR"/>
    <property type="match status" value="1"/>
</dbReference>
<evidence type="ECO:0000256" key="3">
    <source>
        <dbReference type="ARBA" id="ARBA00023163"/>
    </source>
</evidence>
<evidence type="ECO:0000256" key="2">
    <source>
        <dbReference type="ARBA" id="ARBA00023125"/>
    </source>
</evidence>
<protein>
    <submittedName>
        <fullName evidence="7">IclR family transcriptional regulator C-terminal domain-containing protein</fullName>
    </submittedName>
</protein>
<dbReference type="SUPFAM" id="SSF46785">
    <property type="entry name" value="Winged helix' DNA-binding domain"/>
    <property type="match status" value="1"/>
</dbReference>
<accession>A0ABW0U6Q3</accession>
<dbReference type="InterPro" id="IPR029016">
    <property type="entry name" value="GAF-like_dom_sf"/>
</dbReference>
<evidence type="ECO:0000313" key="8">
    <source>
        <dbReference type="Proteomes" id="UP001596143"/>
    </source>
</evidence>
<name>A0ABW0U6Q3_9BACI</name>
<keyword evidence="1" id="KW-0805">Transcription regulation</keyword>
<dbReference type="InterPro" id="IPR005471">
    <property type="entry name" value="Tscrpt_reg_IclR_N"/>
</dbReference>
<feature type="domain" description="IclR-ED" evidence="6">
    <location>
        <begin position="76"/>
        <end position="260"/>
    </location>
</feature>
<keyword evidence="3" id="KW-0804">Transcription</keyword>
<keyword evidence="2" id="KW-0238">DNA-binding</keyword>
<dbReference type="PANTHER" id="PTHR30136:SF34">
    <property type="entry name" value="TRANSCRIPTIONAL REGULATOR"/>
    <property type="match status" value="1"/>
</dbReference>
<dbReference type="SMART" id="SM00346">
    <property type="entry name" value="HTH_ICLR"/>
    <property type="match status" value="1"/>
</dbReference>
<dbReference type="Pfam" id="PF09339">
    <property type="entry name" value="HTH_IclR"/>
    <property type="match status" value="1"/>
</dbReference>
<sequence>MTKEIENVSASRDFIKSLEKGLNVIQTFSEENPVLSVAEIAEMTGYSRPTVRRILLTLTALGFAKEKNGRYMLTARVLSLGYSYLSSQNIWNVATSHMEDMVKQTKESASISVLDQDEIVYVARVPTERIMSITLNIGSRLPAYATSMGKVLIAYLPTSEREKYLENLRLKQLTEKTKANITDLREELDQIVKQGWALADEELEEGVRSIAVPIFNSRNEAYAAVNCSANAGRVSKKRMIEEFLPVLKDTASLISRDLSHYQQSHML</sequence>
<gene>
    <name evidence="7" type="ORF">ACFPTR_09705</name>
</gene>
<dbReference type="InterPro" id="IPR050707">
    <property type="entry name" value="HTH_MetabolicPath_Reg"/>
</dbReference>
<dbReference type="RefSeq" id="WP_270896959.1">
    <property type="nucleotide sequence ID" value="NZ_JBHSPF010000050.1"/>
</dbReference>
<dbReference type="Gene3D" id="1.10.10.10">
    <property type="entry name" value="Winged helix-like DNA-binding domain superfamily/Winged helix DNA-binding domain"/>
    <property type="match status" value="1"/>
</dbReference>
<dbReference type="InterPro" id="IPR036388">
    <property type="entry name" value="WH-like_DNA-bd_sf"/>
</dbReference>
<dbReference type="Proteomes" id="UP001596143">
    <property type="component" value="Unassembled WGS sequence"/>
</dbReference>
<reference evidence="8" key="1">
    <citation type="journal article" date="2019" name="Int. J. Syst. Evol. Microbiol.">
        <title>The Global Catalogue of Microorganisms (GCM) 10K type strain sequencing project: providing services to taxonomists for standard genome sequencing and annotation.</title>
        <authorList>
            <consortium name="The Broad Institute Genomics Platform"/>
            <consortium name="The Broad Institute Genome Sequencing Center for Infectious Disease"/>
            <person name="Wu L."/>
            <person name="Ma J."/>
        </authorList>
    </citation>
    <scope>NUCLEOTIDE SEQUENCE [LARGE SCALE GENOMIC DNA]</scope>
    <source>
        <strain evidence="8">CGMCC 1.15790</strain>
    </source>
</reference>
<organism evidence="7 8">
    <name type="scientific">Aliibacillus thermotolerans</name>
    <dbReference type="NCBI Taxonomy" id="1834418"/>
    <lineage>
        <taxon>Bacteria</taxon>
        <taxon>Bacillati</taxon>
        <taxon>Bacillota</taxon>
        <taxon>Bacilli</taxon>
        <taxon>Bacillales</taxon>
        <taxon>Bacillaceae</taxon>
        <taxon>Aliibacillus</taxon>
    </lineage>
</organism>
<dbReference type="Gene3D" id="3.30.450.40">
    <property type="match status" value="1"/>
</dbReference>
<feature type="coiled-coil region" evidence="4">
    <location>
        <begin position="167"/>
        <end position="194"/>
    </location>
</feature>
<evidence type="ECO:0000259" key="6">
    <source>
        <dbReference type="PROSITE" id="PS51078"/>
    </source>
</evidence>
<proteinExistence type="predicted"/>
<keyword evidence="4" id="KW-0175">Coiled coil</keyword>
<keyword evidence="8" id="KW-1185">Reference proteome</keyword>
<evidence type="ECO:0000256" key="1">
    <source>
        <dbReference type="ARBA" id="ARBA00023015"/>
    </source>
</evidence>
<feature type="domain" description="HTH iclR-type" evidence="5">
    <location>
        <begin position="15"/>
        <end position="75"/>
    </location>
</feature>
<dbReference type="Pfam" id="PF01614">
    <property type="entry name" value="IclR_C"/>
    <property type="match status" value="1"/>
</dbReference>
<comment type="caution">
    <text evidence="7">The sequence shown here is derived from an EMBL/GenBank/DDBJ whole genome shotgun (WGS) entry which is preliminary data.</text>
</comment>
<dbReference type="SUPFAM" id="SSF55781">
    <property type="entry name" value="GAF domain-like"/>
    <property type="match status" value="1"/>
</dbReference>
<dbReference type="InterPro" id="IPR012794">
    <property type="entry name" value="PcaR_PcaU"/>
</dbReference>
<dbReference type="PROSITE" id="PS51078">
    <property type="entry name" value="ICLR_ED"/>
    <property type="match status" value="1"/>
</dbReference>
<dbReference type="EMBL" id="JBHSPF010000050">
    <property type="protein sequence ID" value="MFC5629137.1"/>
    <property type="molecule type" value="Genomic_DNA"/>
</dbReference>